<dbReference type="Gene3D" id="3.60.40.10">
    <property type="entry name" value="PPM-type phosphatase domain"/>
    <property type="match status" value="1"/>
</dbReference>
<dbReference type="InterPro" id="IPR001932">
    <property type="entry name" value="PPM-type_phosphatase-like_dom"/>
</dbReference>
<proteinExistence type="predicted"/>
<organism evidence="5 6">
    <name type="scientific">Vicingus serpentipes</name>
    <dbReference type="NCBI Taxonomy" id="1926625"/>
    <lineage>
        <taxon>Bacteria</taxon>
        <taxon>Pseudomonadati</taxon>
        <taxon>Bacteroidota</taxon>
        <taxon>Flavobacteriia</taxon>
        <taxon>Flavobacteriales</taxon>
        <taxon>Vicingaceae</taxon>
        <taxon>Vicingus</taxon>
    </lineage>
</organism>
<evidence type="ECO:0000256" key="1">
    <source>
        <dbReference type="ARBA" id="ARBA00022553"/>
    </source>
</evidence>
<reference evidence="5 6" key="1">
    <citation type="submission" date="2019-08" db="EMBL/GenBank/DDBJ databases">
        <title>Genome of Vicingus serpentipes NCIMB 15042.</title>
        <authorList>
            <person name="Bowman J.P."/>
        </authorList>
    </citation>
    <scope>NUCLEOTIDE SEQUENCE [LARGE SCALE GENOMIC DNA]</scope>
    <source>
        <strain evidence="5 6">NCIMB 15042</strain>
    </source>
</reference>
<feature type="domain" description="PPM-type phosphatase" evidence="3">
    <location>
        <begin position="853"/>
        <end position="1066"/>
    </location>
</feature>
<dbReference type="Pfam" id="PF07228">
    <property type="entry name" value="SpoIIE"/>
    <property type="match status" value="1"/>
</dbReference>
<dbReference type="OrthoDB" id="9778366at2"/>
<feature type="domain" description="Two component regulator three Y" evidence="4">
    <location>
        <begin position="676"/>
        <end position="737"/>
    </location>
</feature>
<dbReference type="Gene3D" id="2.130.10.10">
    <property type="entry name" value="YVTN repeat-like/Quinoprotein amine dehydrogenase"/>
    <property type="match status" value="2"/>
</dbReference>
<keyword evidence="2" id="KW-0812">Transmembrane</keyword>
<evidence type="ECO:0000259" key="4">
    <source>
        <dbReference type="Pfam" id="PF07495"/>
    </source>
</evidence>
<dbReference type="InterPro" id="IPR013783">
    <property type="entry name" value="Ig-like_fold"/>
</dbReference>
<dbReference type="GO" id="GO:0000155">
    <property type="term" value="F:phosphorelay sensor kinase activity"/>
    <property type="evidence" value="ECO:0007669"/>
    <property type="project" value="TreeGrafter"/>
</dbReference>
<dbReference type="Proteomes" id="UP000321721">
    <property type="component" value="Unassembled WGS sequence"/>
</dbReference>
<keyword evidence="1" id="KW-0597">Phosphoprotein</keyword>
<evidence type="ECO:0000313" key="6">
    <source>
        <dbReference type="Proteomes" id="UP000321721"/>
    </source>
</evidence>
<name>A0A5C6RWL4_9FLAO</name>
<evidence type="ECO:0000313" key="5">
    <source>
        <dbReference type="EMBL" id="TXB65772.1"/>
    </source>
</evidence>
<dbReference type="Gene3D" id="2.60.40.10">
    <property type="entry name" value="Immunoglobulins"/>
    <property type="match status" value="1"/>
</dbReference>
<dbReference type="SUPFAM" id="SSF63829">
    <property type="entry name" value="Calcium-dependent phosphotriesterase"/>
    <property type="match status" value="3"/>
</dbReference>
<evidence type="ECO:0000256" key="2">
    <source>
        <dbReference type="SAM" id="Phobius"/>
    </source>
</evidence>
<dbReference type="AlphaFoldDB" id="A0A5C6RWL4"/>
<dbReference type="InterPro" id="IPR011110">
    <property type="entry name" value="Reg_prop"/>
</dbReference>
<accession>A0A5C6RWL4</accession>
<comment type="caution">
    <text evidence="5">The sequence shown here is derived from an EMBL/GenBank/DDBJ whole genome shotgun (WGS) entry which is preliminary data.</text>
</comment>
<evidence type="ECO:0000259" key="3">
    <source>
        <dbReference type="Pfam" id="PF07228"/>
    </source>
</evidence>
<sequence length="1070" mass="121113">MNINRFYIAGKIFFLSALFLSANFVFSQKYHFDSYSVKEGLAQSSVYSIQQDKNGFVWMGTASGLSKFNGKDFINYTTENGLAEGAVKSIYIDQSEHIWIGHVDGGISRIVDGKIELVLSMSADITSFEEDAVGNLWVSSFKGGVIKITNPYTLSKDSLKFKQYKGQEGLSDVVFQVYKLIDNTICFVTDVGVKYYNIEKEEFLKFQIEDMPSYFQIICMFESKEGNLWFGSYNGGAYEYSKKESKLKIYDVRDGLAHNWITSFYQDAKNNIWIGTWGGGITKVNPNKSLFSISNENGILDSKIRCLNGDREGNLLIGTKENGLLIFKGEQFLSFGEKEGLLNNQVWAILTDEKNQNWIGTNKGVTVINEFNVIKNYNEENGLAFEEVRYIKEDKTGNIWIGTWGGGVMQYNSNSDRFDMSYRINSFMLQPLITALEVDKSNNLWVGTTDGLVYYEINNQLSNRLTQDNGLAGNDITAIYCDSKNKIWVGARGKGISTIDGVDIQKLDLNIKISPTSIIEDQKGNIWIGTEGKGVIVYNGKKVIAKYGSKDGLLSDYISLLNIDNEGAIWIGTNKGLNKFNPVDQKFYSYNQKMGYVGIESKNNATYKDKDGSLWFGTIKGVVKLNTNKLHDNKLEPLTQITRFRVNLEDRPLIDGTELNYREKSIVFDYGSICLTNPNQVYYQVMLEGADEDWRPLTKQTIETYSPLPPGKYKFKVKASNNNGVWNSEPETFSFKITPPIWQRTWFIIICILLITIIVFSFVKYREKQLIKEKQILEEKVIERTEEVVQKSAEIAQKNKDIIDSITYAKRIQDAILPSNDMFTKELPQTFVLFDPKDIVSGDFYWLATKDSKSLFAAVDCTGHGVPGAFMSIVGYNLLDKIVGEYGITEPAEILNELNKGVEETLRKGVDSHHIKDGMDIALCTFDNQTGILEFSGAYNPLYIISKNNLTTDKGEAIGYNMVDENGLMLFEVKADRFPIGSYSESNKKYNNNSFKLSKGDTLYLFSDGYADQFGGPNGKKFRYKQFKQLLLSINSKPMDEQKEILIDAMSEWKGKMEQVDDIIVIGTKL</sequence>
<gene>
    <name evidence="5" type="ORF">FRY74_04185</name>
</gene>
<keyword evidence="2" id="KW-0472">Membrane</keyword>
<dbReference type="Pfam" id="PF07495">
    <property type="entry name" value="Y_Y_Y"/>
    <property type="match status" value="1"/>
</dbReference>
<dbReference type="PANTHER" id="PTHR43547:SF2">
    <property type="entry name" value="HYBRID SIGNAL TRANSDUCTION HISTIDINE KINASE C"/>
    <property type="match status" value="1"/>
</dbReference>
<keyword evidence="6" id="KW-1185">Reference proteome</keyword>
<dbReference type="Pfam" id="PF07494">
    <property type="entry name" value="Reg_prop"/>
    <property type="match status" value="5"/>
</dbReference>
<dbReference type="InterPro" id="IPR015943">
    <property type="entry name" value="WD40/YVTN_repeat-like_dom_sf"/>
</dbReference>
<dbReference type="InterPro" id="IPR011123">
    <property type="entry name" value="Y_Y_Y"/>
</dbReference>
<keyword evidence="2" id="KW-1133">Transmembrane helix</keyword>
<feature type="transmembrane region" description="Helical" evidence="2">
    <location>
        <begin position="746"/>
        <end position="765"/>
    </location>
</feature>
<protein>
    <submittedName>
        <fullName evidence="5">SpoIIE family protein phosphatase</fullName>
    </submittedName>
</protein>
<dbReference type="InterPro" id="IPR036457">
    <property type="entry name" value="PPM-type-like_dom_sf"/>
</dbReference>
<dbReference type="EMBL" id="VOOS01000002">
    <property type="protein sequence ID" value="TXB65772.1"/>
    <property type="molecule type" value="Genomic_DNA"/>
</dbReference>
<dbReference type="PANTHER" id="PTHR43547">
    <property type="entry name" value="TWO-COMPONENT HISTIDINE KINASE"/>
    <property type="match status" value="1"/>
</dbReference>